<feature type="domain" description="DIRP" evidence="4">
    <location>
        <begin position="41"/>
        <end position="168"/>
    </location>
</feature>
<dbReference type="InterPro" id="IPR010561">
    <property type="entry name" value="LIN-9/ALY1"/>
</dbReference>
<comment type="subcellular location">
    <subcellularLocation>
        <location evidence="1">Nucleus</location>
    </subcellularLocation>
</comment>
<dbReference type="SMART" id="SM01135">
    <property type="entry name" value="DIRP"/>
    <property type="match status" value="1"/>
</dbReference>
<dbReference type="GO" id="GO:0006357">
    <property type="term" value="P:regulation of transcription by RNA polymerase II"/>
    <property type="evidence" value="ECO:0007669"/>
    <property type="project" value="TreeGrafter"/>
</dbReference>
<dbReference type="GO" id="GO:0005654">
    <property type="term" value="C:nucleoplasm"/>
    <property type="evidence" value="ECO:0007669"/>
    <property type="project" value="TreeGrafter"/>
</dbReference>
<dbReference type="OrthoDB" id="2339771at2759"/>
<dbReference type="GO" id="GO:0051726">
    <property type="term" value="P:regulation of cell cycle"/>
    <property type="evidence" value="ECO:0007669"/>
    <property type="project" value="TreeGrafter"/>
</dbReference>
<feature type="region of interest" description="Disordered" evidence="3">
    <location>
        <begin position="1"/>
        <end position="24"/>
    </location>
</feature>
<evidence type="ECO:0000259" key="4">
    <source>
        <dbReference type="SMART" id="SM01135"/>
    </source>
</evidence>
<reference evidence="5 6" key="1">
    <citation type="journal article" date="2018" name="Mol. Biol. Evol.">
        <title>Analysis of the draft genome of the red seaweed Gracilariopsis chorda provides insights into genome size evolution in Rhodophyta.</title>
        <authorList>
            <person name="Lee J."/>
            <person name="Yang E.C."/>
            <person name="Graf L."/>
            <person name="Yang J.H."/>
            <person name="Qiu H."/>
            <person name="Zel Zion U."/>
            <person name="Chan C.X."/>
            <person name="Stephens T.G."/>
            <person name="Weber A.P.M."/>
            <person name="Boo G.H."/>
            <person name="Boo S.M."/>
            <person name="Kim K.M."/>
            <person name="Shin Y."/>
            <person name="Jung M."/>
            <person name="Lee S.J."/>
            <person name="Yim H.S."/>
            <person name="Lee J.H."/>
            <person name="Bhattacharya D."/>
            <person name="Yoon H.S."/>
        </authorList>
    </citation>
    <scope>NUCLEOTIDE SEQUENCE [LARGE SCALE GENOMIC DNA]</scope>
    <source>
        <strain evidence="5 6">SKKU-2015</strain>
        <tissue evidence="5">Whole body</tissue>
    </source>
</reference>
<organism evidence="5 6">
    <name type="scientific">Gracilariopsis chorda</name>
    <dbReference type="NCBI Taxonomy" id="448386"/>
    <lineage>
        <taxon>Eukaryota</taxon>
        <taxon>Rhodophyta</taxon>
        <taxon>Florideophyceae</taxon>
        <taxon>Rhodymeniophycidae</taxon>
        <taxon>Gracilariales</taxon>
        <taxon>Gracilariaceae</taxon>
        <taxon>Gracilariopsis</taxon>
    </lineage>
</organism>
<evidence type="ECO:0000256" key="1">
    <source>
        <dbReference type="ARBA" id="ARBA00004123"/>
    </source>
</evidence>
<evidence type="ECO:0000313" key="5">
    <source>
        <dbReference type="EMBL" id="PXF47115.1"/>
    </source>
</evidence>
<evidence type="ECO:0000313" key="6">
    <source>
        <dbReference type="Proteomes" id="UP000247409"/>
    </source>
</evidence>
<comment type="caution">
    <text evidence="5">The sequence shown here is derived from an EMBL/GenBank/DDBJ whole genome shotgun (WGS) entry which is preliminary data.</text>
</comment>
<dbReference type="GO" id="GO:0006351">
    <property type="term" value="P:DNA-templated transcription"/>
    <property type="evidence" value="ECO:0007669"/>
    <property type="project" value="InterPro"/>
</dbReference>
<evidence type="ECO:0000256" key="3">
    <source>
        <dbReference type="SAM" id="MobiDB-lite"/>
    </source>
</evidence>
<proteinExistence type="predicted"/>
<dbReference type="STRING" id="448386.A0A2V3IYH1"/>
<dbReference type="GO" id="GO:0017053">
    <property type="term" value="C:transcription repressor complex"/>
    <property type="evidence" value="ECO:0007669"/>
    <property type="project" value="InterPro"/>
</dbReference>
<dbReference type="Proteomes" id="UP000247409">
    <property type="component" value="Unassembled WGS sequence"/>
</dbReference>
<dbReference type="EMBL" id="NBIV01000028">
    <property type="protein sequence ID" value="PXF47115.1"/>
    <property type="molecule type" value="Genomic_DNA"/>
</dbReference>
<dbReference type="GO" id="GO:0003677">
    <property type="term" value="F:DNA binding"/>
    <property type="evidence" value="ECO:0007669"/>
    <property type="project" value="TreeGrafter"/>
</dbReference>
<dbReference type="Pfam" id="PF06584">
    <property type="entry name" value="DIRP"/>
    <property type="match status" value="1"/>
</dbReference>
<dbReference type="PANTHER" id="PTHR21689:SF2">
    <property type="entry name" value="PROTEIN LIN-9 HOMOLOG"/>
    <property type="match status" value="1"/>
</dbReference>
<protein>
    <recommendedName>
        <fullName evidence="4">DIRP domain-containing protein</fullName>
    </recommendedName>
</protein>
<gene>
    <name evidence="5" type="ORF">BWQ96_03057</name>
</gene>
<keyword evidence="6" id="KW-1185">Reference proteome</keyword>
<dbReference type="AlphaFoldDB" id="A0A2V3IYH1"/>
<feature type="region of interest" description="Disordered" evidence="3">
    <location>
        <begin position="414"/>
        <end position="435"/>
    </location>
</feature>
<evidence type="ECO:0000256" key="2">
    <source>
        <dbReference type="ARBA" id="ARBA00023242"/>
    </source>
</evidence>
<dbReference type="PANTHER" id="PTHR21689">
    <property type="entry name" value="LIN-9"/>
    <property type="match status" value="1"/>
</dbReference>
<keyword evidence="2" id="KW-0539">Nucleus</keyword>
<accession>A0A2V3IYH1</accession>
<dbReference type="InterPro" id="IPR033471">
    <property type="entry name" value="DIRP"/>
</dbReference>
<name>A0A2V3IYH1_9FLOR</name>
<sequence length="543" mass="59783">MRRKSVPPQSASPPKRARPTSSADTAVLSMPAQHWPHTEWFQSALDDPYFTHSDFHAVVASRMTQLSDLLSSRLTRRQLCRIRAAMCNMLPGGFVQPRRFSSPFLLAERAELAMYRNDARRVLRGLDLLPSVDPTTGDQLPHNWWSRHRCAPPKPLSRGAQVLVRTLTQPSQPSKQAHLHVRPAIFLSLEADAHNRVRFQDDASEHIVSDMDVMIHPSSSSNSNSVVQSPLLPTAQPFDRSPASARFSFSPSTMPGPIFDFSTFPDASPSVIQLYQSPRPTIVSPRRPLEVKTQRGDQFECDVDVHRIAESMRLLDKKEQLLSSLKLLNDAVSATNAPGQPPSEATAAKYNSLLSALEQVNAEINMHLEPHRSNPHPPPPNLYISTDMDPSKFEYTPERKTSMPLSMLKVAPTSPKLHKRDAGSPGGTLAHSPQLRPENMAKNVDFRAATGTALFAKALTKAALSRLPQDNALKSAPAPVRADVMECVSACVAVLVRARATRDFHCVDELIDGLRSRFPANAEAIDAIQSAARVLETSSSDSG</sequence>